<dbReference type="PANTHER" id="PTHR43693">
    <property type="entry name" value="PROTEIN PHOSPHATASE CHEZ"/>
    <property type="match status" value="1"/>
</dbReference>
<evidence type="ECO:0000256" key="3">
    <source>
        <dbReference type="ARBA" id="ARBA00018484"/>
    </source>
</evidence>
<evidence type="ECO:0000256" key="9">
    <source>
        <dbReference type="ARBA" id="ARBA00029599"/>
    </source>
</evidence>
<keyword evidence="12" id="KW-1185">Reference proteome</keyword>
<dbReference type="GO" id="GO:0097588">
    <property type="term" value="P:archaeal or bacterial-type flagellum-dependent cell motility"/>
    <property type="evidence" value="ECO:0007669"/>
    <property type="project" value="UniProtKB-KW"/>
</dbReference>
<comment type="subcellular location">
    <subcellularLocation>
        <location evidence="1">Cytoplasm</location>
    </subcellularLocation>
</comment>
<keyword evidence="5" id="KW-0145">Chemotaxis</keyword>
<dbReference type="GO" id="GO:0005737">
    <property type="term" value="C:cytoplasm"/>
    <property type="evidence" value="ECO:0007669"/>
    <property type="project" value="UniProtKB-SubCell"/>
</dbReference>
<evidence type="ECO:0000256" key="2">
    <source>
        <dbReference type="ARBA" id="ARBA00005908"/>
    </source>
</evidence>
<evidence type="ECO:0000256" key="6">
    <source>
        <dbReference type="ARBA" id="ARBA00022779"/>
    </source>
</evidence>
<keyword evidence="8" id="KW-0904">Protein phosphatase</keyword>
<dbReference type="InParanoid" id="A0A5C7EHY2"/>
<dbReference type="FunCoup" id="A0A5C7EHY2">
    <property type="interactions" value="56"/>
</dbReference>
<reference evidence="11 12" key="1">
    <citation type="submission" date="2019-08" db="EMBL/GenBank/DDBJ databases">
        <title>Pelomicrobium methylotrophicum gen. nov., sp. nov. a moderately thermophilic, facultatively anaerobic, lithoautotrophic and methylotrophic bacterium isolated from a terrestrial mud volcano.</title>
        <authorList>
            <person name="Slobodkina G.B."/>
            <person name="Merkel A.Y."/>
            <person name="Slobodkin A.I."/>
        </authorList>
    </citation>
    <scope>NUCLEOTIDE SEQUENCE [LARGE SCALE GENOMIC DNA]</scope>
    <source>
        <strain evidence="11 12">SM250</strain>
    </source>
</reference>
<sequence>MTDAGAAGAEDLEALFDAIAEQRMREEAASQSTPAAPPAPAQPAVPEPKPLPPHDPQNCPAGEVMSRLGHLTRAFHNALRELGYDRVLEQAAAAIPDARDRLNYVAAMTEQAAVRVLNAIDAAKPIQERLGSRAAELASRWDALYERRLDVEGFKQLAADTRMYLKGVTADTQATGEKLLEIMMAQDFQDLTGQVIKRIVELARNLEAQLVQLLVDLSQGELKPTAPVAANHLLNGPVVNGRGDVVTSQDQVDELLESLGF</sequence>
<evidence type="ECO:0000313" key="12">
    <source>
        <dbReference type="Proteomes" id="UP000321201"/>
    </source>
</evidence>
<evidence type="ECO:0000256" key="8">
    <source>
        <dbReference type="ARBA" id="ARBA00022912"/>
    </source>
</evidence>
<keyword evidence="4" id="KW-0963">Cytoplasm</keyword>
<name>A0A5C7EHY2_9PROT</name>
<evidence type="ECO:0000256" key="4">
    <source>
        <dbReference type="ARBA" id="ARBA00022490"/>
    </source>
</evidence>
<evidence type="ECO:0000256" key="5">
    <source>
        <dbReference type="ARBA" id="ARBA00022500"/>
    </source>
</evidence>
<dbReference type="NCBIfam" id="NF008368">
    <property type="entry name" value="PRK11166.1"/>
    <property type="match status" value="1"/>
</dbReference>
<dbReference type="GO" id="GO:0050920">
    <property type="term" value="P:regulation of chemotaxis"/>
    <property type="evidence" value="ECO:0007669"/>
    <property type="project" value="InterPro"/>
</dbReference>
<dbReference type="Proteomes" id="UP000321201">
    <property type="component" value="Unassembled WGS sequence"/>
</dbReference>
<feature type="region of interest" description="Disordered" evidence="10">
    <location>
        <begin position="21"/>
        <end position="58"/>
    </location>
</feature>
<dbReference type="SUPFAM" id="SSF75708">
    <property type="entry name" value="Chemotaxis phosphatase CheZ"/>
    <property type="match status" value="1"/>
</dbReference>
<gene>
    <name evidence="11" type="primary">cheZ</name>
    <name evidence="11" type="ORF">FR698_08650</name>
</gene>
<dbReference type="InterPro" id="IPR007439">
    <property type="entry name" value="Chemotax_Pase_CheZ"/>
</dbReference>
<organism evidence="11 12">
    <name type="scientific">Pelomicrobium methylotrophicum</name>
    <dbReference type="NCBI Taxonomy" id="2602750"/>
    <lineage>
        <taxon>Bacteria</taxon>
        <taxon>Pseudomonadati</taxon>
        <taxon>Pseudomonadota</taxon>
        <taxon>Hydrogenophilia</taxon>
        <taxon>Hydrogenophilia incertae sedis</taxon>
        <taxon>Pelomicrobium</taxon>
    </lineage>
</organism>
<dbReference type="GO" id="GO:0009288">
    <property type="term" value="C:bacterial-type flagellum"/>
    <property type="evidence" value="ECO:0007669"/>
    <property type="project" value="InterPro"/>
</dbReference>
<proteinExistence type="inferred from homology"/>
<dbReference type="EMBL" id="VPFL01000010">
    <property type="protein sequence ID" value="TXF11876.1"/>
    <property type="molecule type" value="Genomic_DNA"/>
</dbReference>
<keyword evidence="7 11" id="KW-0378">Hydrolase</keyword>
<dbReference type="GO" id="GO:0006935">
    <property type="term" value="P:chemotaxis"/>
    <property type="evidence" value="ECO:0007669"/>
    <property type="project" value="UniProtKB-KW"/>
</dbReference>
<feature type="compositionally biased region" description="Pro residues" evidence="10">
    <location>
        <begin position="35"/>
        <end position="55"/>
    </location>
</feature>
<dbReference type="InterPro" id="IPR050992">
    <property type="entry name" value="CheZ_family_phosphatases"/>
</dbReference>
<dbReference type="OrthoDB" id="9773007at2"/>
<accession>A0A5C7EHY2</accession>
<evidence type="ECO:0000256" key="7">
    <source>
        <dbReference type="ARBA" id="ARBA00022801"/>
    </source>
</evidence>
<comment type="caution">
    <text evidence="11">The sequence shown here is derived from an EMBL/GenBank/DDBJ whole genome shotgun (WGS) entry which is preliminary data.</text>
</comment>
<evidence type="ECO:0000313" key="11">
    <source>
        <dbReference type="EMBL" id="TXF11876.1"/>
    </source>
</evidence>
<dbReference type="Pfam" id="PF04344">
    <property type="entry name" value="CheZ"/>
    <property type="match status" value="1"/>
</dbReference>
<protein>
    <recommendedName>
        <fullName evidence="3">Protein phosphatase CheZ</fullName>
    </recommendedName>
    <alternativeName>
        <fullName evidence="9">Chemotaxis protein CheZ</fullName>
    </alternativeName>
</protein>
<dbReference type="AlphaFoldDB" id="A0A5C7EHY2"/>
<comment type="similarity">
    <text evidence="2">Belongs to the CheZ family.</text>
</comment>
<evidence type="ECO:0000256" key="1">
    <source>
        <dbReference type="ARBA" id="ARBA00004496"/>
    </source>
</evidence>
<dbReference type="Gene3D" id="1.10.287.500">
    <property type="entry name" value="Helix hairpin bin"/>
    <property type="match status" value="1"/>
</dbReference>
<evidence type="ECO:0000256" key="10">
    <source>
        <dbReference type="SAM" id="MobiDB-lite"/>
    </source>
</evidence>
<dbReference type="PANTHER" id="PTHR43693:SF1">
    <property type="entry name" value="PROTEIN PHOSPHATASE CHEZ"/>
    <property type="match status" value="1"/>
</dbReference>
<dbReference type="GO" id="GO:0004721">
    <property type="term" value="F:phosphoprotein phosphatase activity"/>
    <property type="evidence" value="ECO:0007669"/>
    <property type="project" value="UniProtKB-KW"/>
</dbReference>
<keyword evidence="6" id="KW-0283">Flagellar rotation</keyword>